<keyword evidence="6" id="KW-0175">Coiled coil</keyword>
<dbReference type="Pfam" id="PF03976">
    <property type="entry name" value="PPK2"/>
    <property type="match status" value="1"/>
</dbReference>
<evidence type="ECO:0000313" key="8">
    <source>
        <dbReference type="EMBL" id="MXN63591.1"/>
    </source>
</evidence>
<dbReference type="GO" id="GO:0008976">
    <property type="term" value="F:polyphosphate kinase activity"/>
    <property type="evidence" value="ECO:0007669"/>
    <property type="project" value="InterPro"/>
</dbReference>
<evidence type="ECO:0000313" key="9">
    <source>
        <dbReference type="Proteomes" id="UP000433101"/>
    </source>
</evidence>
<sequence>MTKHVSERVPKLKNADMNLRLDKETYEKKLAELQRKLAQIQQAYLFSGQSGVIVLEGWDAAGKGGTIRRISAALDPRSFKVWPIGAPRRYYLARHHLLRFMERLPPSGAITAFDRSWYGRVLVERVEELTPRQRWQAAYREINDFERMLVDDGTRVVKLFFHITPEEQLARLEERVKNPLKRWKLSYEDFRNRSHWDEYSEAIDEMFDKTSTAVAPWHLIPANNKKYARIAAMKEIVGCFGKGVDLDPPTLDESVLAEARKHFNLKPDLLESLAGRTE</sequence>
<proteinExistence type="inferred from homology"/>
<dbReference type="Proteomes" id="UP000433101">
    <property type="component" value="Unassembled WGS sequence"/>
</dbReference>
<feature type="coiled-coil region" evidence="6">
    <location>
        <begin position="16"/>
        <end position="43"/>
    </location>
</feature>
<dbReference type="PIRSF" id="PIRSF028756">
    <property type="entry name" value="PPK2_prd"/>
    <property type="match status" value="1"/>
</dbReference>
<dbReference type="InterPro" id="IPR027417">
    <property type="entry name" value="P-loop_NTPase"/>
</dbReference>
<comment type="catalytic activity">
    <reaction evidence="5">
        <text>[phosphate](n) + ATP = [phosphate](n+1) + ADP</text>
        <dbReference type="Rhea" id="RHEA:19573"/>
        <dbReference type="Rhea" id="RHEA-COMP:9859"/>
        <dbReference type="Rhea" id="RHEA-COMP:14280"/>
        <dbReference type="ChEBI" id="CHEBI:16838"/>
        <dbReference type="ChEBI" id="CHEBI:30616"/>
        <dbReference type="ChEBI" id="CHEBI:456216"/>
    </reaction>
    <physiologicalReaction direction="right-to-left" evidence="5">
        <dbReference type="Rhea" id="RHEA:19575"/>
    </physiologicalReaction>
</comment>
<evidence type="ECO:0000256" key="4">
    <source>
        <dbReference type="ARBA" id="ARBA00023310"/>
    </source>
</evidence>
<dbReference type="RefSeq" id="WP_160773834.1">
    <property type="nucleotide sequence ID" value="NZ_WUMV01000001.1"/>
</dbReference>
<keyword evidence="9" id="KW-1185">Reference proteome</keyword>
<dbReference type="EMBL" id="WUMV01000001">
    <property type="protein sequence ID" value="MXN63591.1"/>
    <property type="molecule type" value="Genomic_DNA"/>
</dbReference>
<reference evidence="8 9" key="1">
    <citation type="submission" date="2019-12" db="EMBL/GenBank/DDBJ databases">
        <authorList>
            <person name="Li M."/>
        </authorList>
    </citation>
    <scope>NUCLEOTIDE SEQUENCE [LARGE SCALE GENOMIC DNA]</scope>
    <source>
        <strain evidence="8 9">GBMRC 2046</strain>
    </source>
</reference>
<evidence type="ECO:0000256" key="6">
    <source>
        <dbReference type="SAM" id="Coils"/>
    </source>
</evidence>
<dbReference type="SUPFAM" id="SSF52540">
    <property type="entry name" value="P-loop containing nucleoside triphosphate hydrolases"/>
    <property type="match status" value="1"/>
</dbReference>
<dbReference type="InterPro" id="IPR022488">
    <property type="entry name" value="PPK2-related"/>
</dbReference>
<evidence type="ECO:0000256" key="5">
    <source>
        <dbReference type="ARBA" id="ARBA00024500"/>
    </source>
</evidence>
<comment type="caution">
    <text evidence="8">The sequence shown here is derived from an EMBL/GenBank/DDBJ whole genome shotgun (WGS) entry which is preliminary data.</text>
</comment>
<evidence type="ECO:0000256" key="2">
    <source>
        <dbReference type="ARBA" id="ARBA00022679"/>
    </source>
</evidence>
<evidence type="ECO:0000256" key="1">
    <source>
        <dbReference type="ARBA" id="ARBA00009924"/>
    </source>
</evidence>
<dbReference type="PANTHER" id="PTHR34383:SF3">
    <property type="entry name" value="POLYPHOSPHATE:AMP PHOSPHOTRANSFERASE"/>
    <property type="match status" value="1"/>
</dbReference>
<accession>A0A7X3LR81</accession>
<dbReference type="PANTHER" id="PTHR34383">
    <property type="entry name" value="POLYPHOSPHATE:AMP PHOSPHOTRANSFERASE-RELATED"/>
    <property type="match status" value="1"/>
</dbReference>
<organism evidence="8 9">
    <name type="scientific">Stappia sediminis</name>
    <dbReference type="NCBI Taxonomy" id="2692190"/>
    <lineage>
        <taxon>Bacteria</taxon>
        <taxon>Pseudomonadati</taxon>
        <taxon>Pseudomonadota</taxon>
        <taxon>Alphaproteobacteria</taxon>
        <taxon>Hyphomicrobiales</taxon>
        <taxon>Stappiaceae</taxon>
        <taxon>Stappia</taxon>
    </lineage>
</organism>
<name>A0A7X3LR81_9HYPH</name>
<comment type="similarity">
    <text evidence="1">Belongs to the polyphosphate kinase 2 (PPK2) family. Class I subfamily.</text>
</comment>
<keyword evidence="4" id="KW-0066">ATP synthesis</keyword>
<dbReference type="AlphaFoldDB" id="A0A7X3LR81"/>
<protein>
    <submittedName>
        <fullName evidence="8">Polyphosphate kinase</fullName>
    </submittedName>
</protein>
<dbReference type="GO" id="GO:0006754">
    <property type="term" value="P:ATP biosynthetic process"/>
    <property type="evidence" value="ECO:0007669"/>
    <property type="project" value="UniProtKB-KW"/>
</dbReference>
<dbReference type="InterPro" id="IPR016898">
    <property type="entry name" value="Polyphosphate_phosphotransfera"/>
</dbReference>
<keyword evidence="2" id="KW-0808">Transferase</keyword>
<feature type="domain" description="Polyphosphate kinase-2-related" evidence="7">
    <location>
        <begin position="21"/>
        <end position="237"/>
    </location>
</feature>
<gene>
    <name evidence="8" type="ORF">GR183_01635</name>
</gene>
<keyword evidence="3 8" id="KW-0418">Kinase</keyword>
<evidence type="ECO:0000256" key="3">
    <source>
        <dbReference type="ARBA" id="ARBA00022777"/>
    </source>
</evidence>
<evidence type="ECO:0000259" key="7">
    <source>
        <dbReference type="Pfam" id="PF03976"/>
    </source>
</evidence>
<dbReference type="Gene3D" id="3.40.50.300">
    <property type="entry name" value="P-loop containing nucleotide triphosphate hydrolases"/>
    <property type="match status" value="1"/>
</dbReference>